<dbReference type="CDD" id="cd01650">
    <property type="entry name" value="RT_nLTR_like"/>
    <property type="match status" value="1"/>
</dbReference>
<evidence type="ECO:0000313" key="2">
    <source>
        <dbReference type="EMBL" id="GFT61525.1"/>
    </source>
</evidence>
<evidence type="ECO:0000313" key="3">
    <source>
        <dbReference type="Proteomes" id="UP000887013"/>
    </source>
</evidence>
<dbReference type="InterPro" id="IPR043502">
    <property type="entry name" value="DNA/RNA_pol_sf"/>
</dbReference>
<dbReference type="Pfam" id="PF00078">
    <property type="entry name" value="RVT_1"/>
    <property type="match status" value="1"/>
</dbReference>
<sequence>MSNCVLIHKKDDLNLIENWRPISLSNTIYKLFAKCLTRKLQDWCSFNQVLSPAQKGFTPYDGVIEHNFLLAQFIENAKRNKSEALLAFLDISNAFGSLPHEVLFKALEQAGVEFEFTTLIRNIYLGSNTCVLTEEGPTDPIPILRGVKQGCPLSGLLFNIAINHILVDVQGDNDSRKILAFADDL</sequence>
<reference evidence="2" key="1">
    <citation type="submission" date="2020-08" db="EMBL/GenBank/DDBJ databases">
        <title>Multicomponent nature underlies the extraordinary mechanical properties of spider dragline silk.</title>
        <authorList>
            <person name="Kono N."/>
            <person name="Nakamura H."/>
            <person name="Mori M."/>
            <person name="Yoshida Y."/>
            <person name="Ohtoshi R."/>
            <person name="Malay A.D."/>
            <person name="Moran D.A.P."/>
            <person name="Tomita M."/>
            <person name="Numata K."/>
            <person name="Arakawa K."/>
        </authorList>
    </citation>
    <scope>NUCLEOTIDE SEQUENCE</scope>
</reference>
<feature type="non-terminal residue" evidence="2">
    <location>
        <position position="185"/>
    </location>
</feature>
<comment type="caution">
    <text evidence="2">The sequence shown here is derived from an EMBL/GenBank/DDBJ whole genome shotgun (WGS) entry which is preliminary data.</text>
</comment>
<dbReference type="EMBL" id="BMAW01067827">
    <property type="protein sequence ID" value="GFT61525.1"/>
    <property type="molecule type" value="Genomic_DNA"/>
</dbReference>
<evidence type="ECO:0000259" key="1">
    <source>
        <dbReference type="PROSITE" id="PS50878"/>
    </source>
</evidence>
<dbReference type="InterPro" id="IPR000477">
    <property type="entry name" value="RT_dom"/>
</dbReference>
<gene>
    <name evidence="2" type="ORF">NPIL_418121</name>
</gene>
<organism evidence="2 3">
    <name type="scientific">Nephila pilipes</name>
    <name type="common">Giant wood spider</name>
    <name type="synonym">Nephila maculata</name>
    <dbReference type="NCBI Taxonomy" id="299642"/>
    <lineage>
        <taxon>Eukaryota</taxon>
        <taxon>Metazoa</taxon>
        <taxon>Ecdysozoa</taxon>
        <taxon>Arthropoda</taxon>
        <taxon>Chelicerata</taxon>
        <taxon>Arachnida</taxon>
        <taxon>Araneae</taxon>
        <taxon>Araneomorphae</taxon>
        <taxon>Entelegynae</taxon>
        <taxon>Araneoidea</taxon>
        <taxon>Nephilidae</taxon>
        <taxon>Nephila</taxon>
    </lineage>
</organism>
<dbReference type="SUPFAM" id="SSF56672">
    <property type="entry name" value="DNA/RNA polymerases"/>
    <property type="match status" value="1"/>
</dbReference>
<name>A0A8X6PB73_NEPPI</name>
<keyword evidence="3" id="KW-1185">Reference proteome</keyword>
<feature type="domain" description="Reverse transcriptase" evidence="1">
    <location>
        <begin position="1"/>
        <end position="185"/>
    </location>
</feature>
<dbReference type="PANTHER" id="PTHR19446">
    <property type="entry name" value="REVERSE TRANSCRIPTASES"/>
    <property type="match status" value="1"/>
</dbReference>
<dbReference type="GO" id="GO:0071897">
    <property type="term" value="P:DNA biosynthetic process"/>
    <property type="evidence" value="ECO:0007669"/>
    <property type="project" value="UniProtKB-ARBA"/>
</dbReference>
<dbReference type="PROSITE" id="PS50878">
    <property type="entry name" value="RT_POL"/>
    <property type="match status" value="1"/>
</dbReference>
<dbReference type="Proteomes" id="UP000887013">
    <property type="component" value="Unassembled WGS sequence"/>
</dbReference>
<protein>
    <submittedName>
        <fullName evidence="2">Transposon TX1 uncharacterized 149 kDa protein</fullName>
    </submittedName>
</protein>
<dbReference type="AlphaFoldDB" id="A0A8X6PB73"/>
<dbReference type="OrthoDB" id="410104at2759"/>
<accession>A0A8X6PB73</accession>
<proteinExistence type="predicted"/>